<dbReference type="PANTHER" id="PTHR43280">
    <property type="entry name" value="ARAC-FAMILY TRANSCRIPTIONAL REGULATOR"/>
    <property type="match status" value="1"/>
</dbReference>
<sequence length="289" mass="33772">MQRYQKNLLSDNKNFAIEYVERPHTQETMYCGHCHIHYEIYVQMGGRRCYFLKNSVYEIETGDVVFIAPGLVHKTSNIDKNPHSRLLIEFDEKYLDDLNAFLGGIDIRKKFSQLLSNGYIIFRNEEHKDEILKACRLLVKSDESEDTFDKLKCRLSVGGLILDILSSIDETNKASEVSSRYKISEILNYINDNYNKNLSLKETSEKFYLSYYYLSRLFKEVTGFTFVAYVNIIRVNKAKLLIDETDEKLEAISEIVGFGSQKQFVRVFKTLYGISPSKYRSIAKRRRQS</sequence>
<protein>
    <submittedName>
        <fullName evidence="5">AraC family transcriptional regulator</fullName>
    </submittedName>
</protein>
<dbReference type="GO" id="GO:0003700">
    <property type="term" value="F:DNA-binding transcription factor activity"/>
    <property type="evidence" value="ECO:0007669"/>
    <property type="project" value="InterPro"/>
</dbReference>
<accession>A0A926DKN4</accession>
<dbReference type="Pfam" id="PF02311">
    <property type="entry name" value="AraC_binding"/>
    <property type="match status" value="1"/>
</dbReference>
<dbReference type="RefSeq" id="WP_177679743.1">
    <property type="nucleotide sequence ID" value="NZ_JACRSU010000001.1"/>
</dbReference>
<evidence type="ECO:0000259" key="4">
    <source>
        <dbReference type="PROSITE" id="PS01124"/>
    </source>
</evidence>
<dbReference type="AlphaFoldDB" id="A0A926DKN4"/>
<dbReference type="Gene3D" id="1.10.10.60">
    <property type="entry name" value="Homeodomain-like"/>
    <property type="match status" value="2"/>
</dbReference>
<keyword evidence="1" id="KW-0805">Transcription regulation</keyword>
<dbReference type="SUPFAM" id="SSF51215">
    <property type="entry name" value="Regulatory protein AraC"/>
    <property type="match status" value="1"/>
</dbReference>
<evidence type="ECO:0000256" key="3">
    <source>
        <dbReference type="ARBA" id="ARBA00023163"/>
    </source>
</evidence>
<reference evidence="5" key="1">
    <citation type="submission" date="2020-08" db="EMBL/GenBank/DDBJ databases">
        <title>Genome public.</title>
        <authorList>
            <person name="Liu C."/>
            <person name="Sun Q."/>
        </authorList>
    </citation>
    <scope>NUCLEOTIDE SEQUENCE</scope>
    <source>
        <strain evidence="5">H8</strain>
    </source>
</reference>
<dbReference type="PROSITE" id="PS01124">
    <property type="entry name" value="HTH_ARAC_FAMILY_2"/>
    <property type="match status" value="1"/>
</dbReference>
<dbReference type="Proteomes" id="UP000611762">
    <property type="component" value="Unassembled WGS sequence"/>
</dbReference>
<dbReference type="InterPro" id="IPR018062">
    <property type="entry name" value="HTH_AraC-typ_CS"/>
</dbReference>
<dbReference type="Gene3D" id="2.60.120.10">
    <property type="entry name" value="Jelly Rolls"/>
    <property type="match status" value="1"/>
</dbReference>
<dbReference type="InterPro" id="IPR014710">
    <property type="entry name" value="RmlC-like_jellyroll"/>
</dbReference>
<keyword evidence="6" id="KW-1185">Reference proteome</keyword>
<keyword evidence="2" id="KW-0238">DNA-binding</keyword>
<proteinExistence type="predicted"/>
<dbReference type="InterPro" id="IPR018060">
    <property type="entry name" value="HTH_AraC"/>
</dbReference>
<dbReference type="PRINTS" id="PR00032">
    <property type="entry name" value="HTHARAC"/>
</dbReference>
<dbReference type="SUPFAM" id="SSF46689">
    <property type="entry name" value="Homeodomain-like"/>
    <property type="match status" value="2"/>
</dbReference>
<name>A0A926DKN4_9FIRM</name>
<evidence type="ECO:0000313" key="5">
    <source>
        <dbReference type="EMBL" id="MBC8539497.1"/>
    </source>
</evidence>
<gene>
    <name evidence="5" type="ORF">H8698_00720</name>
</gene>
<dbReference type="PROSITE" id="PS00041">
    <property type="entry name" value="HTH_ARAC_FAMILY_1"/>
    <property type="match status" value="1"/>
</dbReference>
<evidence type="ECO:0000256" key="2">
    <source>
        <dbReference type="ARBA" id="ARBA00023125"/>
    </source>
</evidence>
<dbReference type="InterPro" id="IPR037923">
    <property type="entry name" value="HTH-like"/>
</dbReference>
<keyword evidence="3" id="KW-0804">Transcription</keyword>
<feature type="domain" description="HTH araC/xylS-type" evidence="4">
    <location>
        <begin position="184"/>
        <end position="282"/>
    </location>
</feature>
<dbReference type="Pfam" id="PF12833">
    <property type="entry name" value="HTH_18"/>
    <property type="match status" value="1"/>
</dbReference>
<dbReference type="InterPro" id="IPR020449">
    <property type="entry name" value="Tscrpt_reg_AraC-type_HTH"/>
</dbReference>
<dbReference type="InterPro" id="IPR003313">
    <property type="entry name" value="AraC-bd"/>
</dbReference>
<comment type="caution">
    <text evidence="5">The sequence shown here is derived from an EMBL/GenBank/DDBJ whole genome shotgun (WGS) entry which is preliminary data.</text>
</comment>
<organism evidence="5 6">
    <name type="scientific">Congzhengia minquanensis</name>
    <dbReference type="NCBI Taxonomy" id="2763657"/>
    <lineage>
        <taxon>Bacteria</taxon>
        <taxon>Bacillati</taxon>
        <taxon>Bacillota</taxon>
        <taxon>Clostridia</taxon>
        <taxon>Eubacteriales</taxon>
        <taxon>Oscillospiraceae</taxon>
        <taxon>Congzhengia</taxon>
    </lineage>
</organism>
<dbReference type="PANTHER" id="PTHR43280:SF2">
    <property type="entry name" value="HTH-TYPE TRANSCRIPTIONAL REGULATOR EXSA"/>
    <property type="match status" value="1"/>
</dbReference>
<dbReference type="InterPro" id="IPR009057">
    <property type="entry name" value="Homeodomain-like_sf"/>
</dbReference>
<dbReference type="SMART" id="SM00342">
    <property type="entry name" value="HTH_ARAC"/>
    <property type="match status" value="1"/>
</dbReference>
<dbReference type="GO" id="GO:0043565">
    <property type="term" value="F:sequence-specific DNA binding"/>
    <property type="evidence" value="ECO:0007669"/>
    <property type="project" value="InterPro"/>
</dbReference>
<evidence type="ECO:0000256" key="1">
    <source>
        <dbReference type="ARBA" id="ARBA00023015"/>
    </source>
</evidence>
<dbReference type="EMBL" id="JACRSU010000001">
    <property type="protein sequence ID" value="MBC8539497.1"/>
    <property type="molecule type" value="Genomic_DNA"/>
</dbReference>
<evidence type="ECO:0000313" key="6">
    <source>
        <dbReference type="Proteomes" id="UP000611762"/>
    </source>
</evidence>